<evidence type="ECO:0008006" key="11">
    <source>
        <dbReference type="Google" id="ProtNLM"/>
    </source>
</evidence>
<dbReference type="GO" id="GO:0003723">
    <property type="term" value="F:RNA binding"/>
    <property type="evidence" value="ECO:0007669"/>
    <property type="project" value="TreeGrafter"/>
</dbReference>
<dbReference type="Pfam" id="PF12108">
    <property type="entry name" value="SF3a60_bindingd"/>
    <property type="match status" value="1"/>
</dbReference>
<comment type="subcellular location">
    <subcellularLocation>
        <location evidence="1">Nucleus</location>
    </subcellularLocation>
</comment>
<evidence type="ECO:0000256" key="1">
    <source>
        <dbReference type="ARBA" id="ARBA00004123"/>
    </source>
</evidence>
<evidence type="ECO:0000313" key="9">
    <source>
        <dbReference type="EMBL" id="CAJ0606600.1"/>
    </source>
</evidence>
<feature type="region of interest" description="Disordered" evidence="5">
    <location>
        <begin position="334"/>
        <end position="363"/>
    </location>
</feature>
<evidence type="ECO:0000259" key="8">
    <source>
        <dbReference type="Pfam" id="PF16837"/>
    </source>
</evidence>
<feature type="compositionally biased region" description="Basic and acidic residues" evidence="5">
    <location>
        <begin position="334"/>
        <end position="345"/>
    </location>
</feature>
<dbReference type="PANTHER" id="PTHR12786">
    <property type="entry name" value="SPLICING FACTOR SF3A-RELATED"/>
    <property type="match status" value="1"/>
</dbReference>
<evidence type="ECO:0000259" key="7">
    <source>
        <dbReference type="Pfam" id="PF13297"/>
    </source>
</evidence>
<feature type="domain" description="SDE2/SF3A3 SAP" evidence="7">
    <location>
        <begin position="234"/>
        <end position="302"/>
    </location>
</feature>
<gene>
    <name evidence="9" type="ORF">CYNAS_LOCUS18583</name>
</gene>
<reference evidence="9" key="1">
    <citation type="submission" date="2023-07" db="EMBL/GenBank/DDBJ databases">
        <authorList>
            <consortium name="CYATHOMIX"/>
        </authorList>
    </citation>
    <scope>NUCLEOTIDE SEQUENCE</scope>
    <source>
        <strain evidence="9">N/A</strain>
    </source>
</reference>
<name>A0AA36HA90_CYLNA</name>
<dbReference type="GO" id="GO:0005681">
    <property type="term" value="C:spliceosomal complex"/>
    <property type="evidence" value="ECO:0007669"/>
    <property type="project" value="TreeGrafter"/>
</dbReference>
<keyword evidence="2" id="KW-0507">mRNA processing</keyword>
<feature type="domain" description="SF3A3" evidence="8">
    <location>
        <begin position="130"/>
        <end position="176"/>
    </location>
</feature>
<dbReference type="InterPro" id="IPR021966">
    <property type="entry name" value="SF3a60_bindingd"/>
</dbReference>
<evidence type="ECO:0000259" key="6">
    <source>
        <dbReference type="Pfam" id="PF12108"/>
    </source>
</evidence>
<feature type="domain" description="Splicing factor SF3a60 binding" evidence="6">
    <location>
        <begin position="74"/>
        <end position="100"/>
    </location>
</feature>
<dbReference type="InterPro" id="IPR025086">
    <property type="entry name" value="SDE2/SF3A3_SAP"/>
</dbReference>
<evidence type="ECO:0000256" key="2">
    <source>
        <dbReference type="ARBA" id="ARBA00022664"/>
    </source>
</evidence>
<dbReference type="GO" id="GO:0000398">
    <property type="term" value="P:mRNA splicing, via spliceosome"/>
    <property type="evidence" value="ECO:0007669"/>
    <property type="project" value="TreeGrafter"/>
</dbReference>
<keyword evidence="3" id="KW-0508">mRNA splicing</keyword>
<accession>A0AA36HA90</accession>
<keyword evidence="4" id="KW-0539">Nucleus</keyword>
<evidence type="ECO:0000256" key="3">
    <source>
        <dbReference type="ARBA" id="ARBA00023187"/>
    </source>
</evidence>
<dbReference type="InterPro" id="IPR031774">
    <property type="entry name" value="SF3A3_dom"/>
</dbReference>
<dbReference type="Pfam" id="PF16837">
    <property type="entry name" value="SF3A3"/>
    <property type="match status" value="1"/>
</dbReference>
<keyword evidence="10" id="KW-1185">Reference proteome</keyword>
<dbReference type="InterPro" id="IPR051421">
    <property type="entry name" value="RNA_Proc_DNA_Dmg_Regulator"/>
</dbReference>
<dbReference type="Pfam" id="PF13297">
    <property type="entry name" value="SDE2_2C"/>
    <property type="match status" value="1"/>
</dbReference>
<feature type="compositionally biased region" description="Acidic residues" evidence="5">
    <location>
        <begin position="351"/>
        <end position="363"/>
    </location>
</feature>
<evidence type="ECO:0000256" key="4">
    <source>
        <dbReference type="ARBA" id="ARBA00023242"/>
    </source>
</evidence>
<organism evidence="9 10">
    <name type="scientific">Cylicocyclus nassatus</name>
    <name type="common">Nematode worm</name>
    <dbReference type="NCBI Taxonomy" id="53992"/>
    <lineage>
        <taxon>Eukaryota</taxon>
        <taxon>Metazoa</taxon>
        <taxon>Ecdysozoa</taxon>
        <taxon>Nematoda</taxon>
        <taxon>Chromadorea</taxon>
        <taxon>Rhabditida</taxon>
        <taxon>Rhabditina</taxon>
        <taxon>Rhabditomorpha</taxon>
        <taxon>Strongyloidea</taxon>
        <taxon>Strongylidae</taxon>
        <taxon>Cylicocyclus</taxon>
    </lineage>
</organism>
<proteinExistence type="predicted"/>
<sequence length="363" mass="41590">MDSILENQRKLHEERERTVETIVKEIMSDKKTHKANINSQQRVKQLVDRYHACTESLERMYTDTEGIRRREMEAIAGPNEFAEFYARVKILKDAHRRNPDELAEPLSMEFQKMHEEIADPEREETDMVQFTDEEGYGRFLDMHALHALYMNLKHITKIDYISYLGQFDKFTDIPKNTTKKTGAYKEYLHALKDYLVYFMERTRPLHNLEEDFKKSDAEIDRMIANGTLPGWPSHTVNTKQATIDISAYSNPKELESLGLDRLKAALMALGLKCGGTLKERAERLFASKGVGAGELGRDALAKKADDAKEHARISALAKLEGHIRCIGNLLGEERDATRENVERKQARAAGENEDDEEEPQACG</sequence>
<evidence type="ECO:0000256" key="5">
    <source>
        <dbReference type="SAM" id="MobiDB-lite"/>
    </source>
</evidence>
<dbReference type="AlphaFoldDB" id="A0AA36HA90"/>
<dbReference type="Proteomes" id="UP001176961">
    <property type="component" value="Unassembled WGS sequence"/>
</dbReference>
<dbReference type="PANTHER" id="PTHR12786:SF2">
    <property type="entry name" value="SPLICING FACTOR 3A SUBUNIT 3"/>
    <property type="match status" value="1"/>
</dbReference>
<comment type="caution">
    <text evidence="9">The sequence shown here is derived from an EMBL/GenBank/DDBJ whole genome shotgun (WGS) entry which is preliminary data.</text>
</comment>
<evidence type="ECO:0000313" key="10">
    <source>
        <dbReference type="Proteomes" id="UP001176961"/>
    </source>
</evidence>
<protein>
    <recommendedName>
        <fullName evidence="11">Splicing factor 3A subunit 3</fullName>
    </recommendedName>
</protein>
<dbReference type="EMBL" id="CATQJL010000316">
    <property type="protein sequence ID" value="CAJ0606600.1"/>
    <property type="molecule type" value="Genomic_DNA"/>
</dbReference>